<comment type="caution">
    <text evidence="1">The sequence shown here is derived from an EMBL/GenBank/DDBJ whole genome shotgun (WGS) entry which is preliminary data.</text>
</comment>
<dbReference type="AlphaFoldDB" id="A0A4Y2B9J4"/>
<dbReference type="Proteomes" id="UP000499080">
    <property type="component" value="Unassembled WGS sequence"/>
</dbReference>
<keyword evidence="2" id="KW-1185">Reference proteome</keyword>
<organism evidence="1 2">
    <name type="scientific">Araneus ventricosus</name>
    <name type="common">Orbweaver spider</name>
    <name type="synonym">Epeira ventricosa</name>
    <dbReference type="NCBI Taxonomy" id="182803"/>
    <lineage>
        <taxon>Eukaryota</taxon>
        <taxon>Metazoa</taxon>
        <taxon>Ecdysozoa</taxon>
        <taxon>Arthropoda</taxon>
        <taxon>Chelicerata</taxon>
        <taxon>Arachnida</taxon>
        <taxon>Araneae</taxon>
        <taxon>Araneomorphae</taxon>
        <taxon>Entelegynae</taxon>
        <taxon>Araneoidea</taxon>
        <taxon>Araneidae</taxon>
        <taxon>Araneus</taxon>
    </lineage>
</organism>
<evidence type="ECO:0000313" key="1">
    <source>
        <dbReference type="EMBL" id="GBL87744.1"/>
    </source>
</evidence>
<dbReference type="PANTHER" id="PTHR38681">
    <property type="entry name" value="RETROVIRUS-RELATED POL POLYPROTEIN FROM TRANSPOSON 412-LIKE PROTEIN-RELATED"/>
    <property type="match status" value="1"/>
</dbReference>
<dbReference type="OrthoDB" id="422540at2759"/>
<evidence type="ECO:0000313" key="2">
    <source>
        <dbReference type="Proteomes" id="UP000499080"/>
    </source>
</evidence>
<protein>
    <submittedName>
        <fullName evidence="1">Uncharacterized protein</fullName>
    </submittedName>
</protein>
<accession>A0A4Y2B9J4</accession>
<sequence length="149" mass="16900">MYLEAARRIFLNTSVTTPIPISSFLQTLRRHVRSSRPVHTSNHCSGPVLVSGDLLTEFHIYLRIDRIRKSLEPSYAGSYKVLSRTFKVFTVEVDGKPVTVLIDMLKAAHVVPEEVAFRISSPIPTCSAQKSDVVTRYRRCSRKVIHFQA</sequence>
<proteinExistence type="predicted"/>
<dbReference type="PANTHER" id="PTHR38681:SF1">
    <property type="entry name" value="RETROVIRUS-RELATED POL POLYPROTEIN FROM TRANSPOSON 412-LIKE PROTEIN"/>
    <property type="match status" value="1"/>
</dbReference>
<name>A0A4Y2B9J4_ARAVE</name>
<dbReference type="EMBL" id="BGPR01000055">
    <property type="protein sequence ID" value="GBL87744.1"/>
    <property type="molecule type" value="Genomic_DNA"/>
</dbReference>
<reference evidence="1 2" key="1">
    <citation type="journal article" date="2019" name="Sci. Rep.">
        <title>Orb-weaving spider Araneus ventricosus genome elucidates the spidroin gene catalogue.</title>
        <authorList>
            <person name="Kono N."/>
            <person name="Nakamura H."/>
            <person name="Ohtoshi R."/>
            <person name="Moran D.A.P."/>
            <person name="Shinohara A."/>
            <person name="Yoshida Y."/>
            <person name="Fujiwara M."/>
            <person name="Mori M."/>
            <person name="Tomita M."/>
            <person name="Arakawa K."/>
        </authorList>
    </citation>
    <scope>NUCLEOTIDE SEQUENCE [LARGE SCALE GENOMIC DNA]</scope>
</reference>
<gene>
    <name evidence="1" type="ORF">AVEN_81353_1</name>
</gene>